<evidence type="ECO:0000256" key="6">
    <source>
        <dbReference type="ARBA" id="ARBA00022840"/>
    </source>
</evidence>
<keyword evidence="10" id="KW-1185">Reference proteome</keyword>
<dbReference type="GO" id="GO:0051301">
    <property type="term" value="P:cell division"/>
    <property type="evidence" value="ECO:0007669"/>
    <property type="project" value="UniProtKB-KW"/>
</dbReference>
<comment type="caution">
    <text evidence="9">The sequence shown here is derived from an EMBL/GenBank/DDBJ whole genome shotgun (WGS) entry which is preliminary data.</text>
</comment>
<dbReference type="InterPro" id="IPR008271">
    <property type="entry name" value="Ser/Thr_kinase_AS"/>
</dbReference>
<dbReference type="Gene3D" id="1.10.510.10">
    <property type="entry name" value="Transferase(Phosphotransferase) domain 1"/>
    <property type="match status" value="1"/>
</dbReference>
<feature type="compositionally biased region" description="Polar residues" evidence="7">
    <location>
        <begin position="65"/>
        <end position="74"/>
    </location>
</feature>
<sequence>MQVYDIQVYFRSLFEALAAVHKHRIIHRDIKPTNFLYDIDRQRGVLVDFGLAEDQAIVRKSKIQSSRAYNQETPSGYPKDDSRPSKRANRAGTRGFRAPEVLLKCTAQTTKIDVWSAGVILLTILAQRFPFFHSADDVDAMVEIATIFGRQRMKHCAVLHGSMFECTLNTVGEKGHPLAHIVQWSTSVMRPELEDDLDPAVKEAVSFLEQILELDPRRRLSARAALAHPFLAEDPYDTQGDEVDVL</sequence>
<dbReference type="Proteomes" id="UP001161017">
    <property type="component" value="Unassembled WGS sequence"/>
</dbReference>
<keyword evidence="3 9" id="KW-0808">Transferase</keyword>
<dbReference type="SMART" id="SM00220">
    <property type="entry name" value="S_TKc"/>
    <property type="match status" value="1"/>
</dbReference>
<proteinExistence type="predicted"/>
<evidence type="ECO:0000256" key="4">
    <source>
        <dbReference type="ARBA" id="ARBA00022741"/>
    </source>
</evidence>
<name>A0AA43TQZ8_9LECA</name>
<organism evidence="9 10">
    <name type="scientific">Ramalina farinacea</name>
    <dbReference type="NCBI Taxonomy" id="258253"/>
    <lineage>
        <taxon>Eukaryota</taxon>
        <taxon>Fungi</taxon>
        <taxon>Dikarya</taxon>
        <taxon>Ascomycota</taxon>
        <taxon>Pezizomycotina</taxon>
        <taxon>Lecanoromycetes</taxon>
        <taxon>OSLEUM clade</taxon>
        <taxon>Lecanoromycetidae</taxon>
        <taxon>Lecanorales</taxon>
        <taxon>Lecanorineae</taxon>
        <taxon>Ramalinaceae</taxon>
        <taxon>Ramalina</taxon>
    </lineage>
</organism>
<dbReference type="PROSITE" id="PS50011">
    <property type="entry name" value="PROTEIN_KINASE_DOM"/>
    <property type="match status" value="1"/>
</dbReference>
<evidence type="ECO:0000313" key="10">
    <source>
        <dbReference type="Proteomes" id="UP001161017"/>
    </source>
</evidence>
<protein>
    <recommendedName>
        <fullName evidence="1">non-specific serine/threonine protein kinase</fullName>
        <ecNumber evidence="1">2.7.11.1</ecNumber>
    </recommendedName>
</protein>
<dbReference type="EC" id="2.7.11.1" evidence="1"/>
<gene>
    <name evidence="9" type="primary">CDC7</name>
    <name evidence="9" type="ORF">OHK93_000268</name>
</gene>
<dbReference type="PANTHER" id="PTHR44167">
    <property type="entry name" value="OVARIAN-SPECIFIC SERINE/THREONINE-PROTEIN KINASE LOK-RELATED"/>
    <property type="match status" value="1"/>
</dbReference>
<evidence type="ECO:0000256" key="1">
    <source>
        <dbReference type="ARBA" id="ARBA00012513"/>
    </source>
</evidence>
<dbReference type="AlphaFoldDB" id="A0AA43TQZ8"/>
<dbReference type="GO" id="GO:0005524">
    <property type="term" value="F:ATP binding"/>
    <property type="evidence" value="ECO:0007669"/>
    <property type="project" value="UniProtKB-KW"/>
</dbReference>
<dbReference type="GO" id="GO:0044773">
    <property type="term" value="P:mitotic DNA damage checkpoint signaling"/>
    <property type="evidence" value="ECO:0007669"/>
    <property type="project" value="TreeGrafter"/>
</dbReference>
<dbReference type="PROSITE" id="PS00108">
    <property type="entry name" value="PROTEIN_KINASE_ST"/>
    <property type="match status" value="1"/>
</dbReference>
<keyword evidence="4" id="KW-0547">Nucleotide-binding</keyword>
<dbReference type="InterPro" id="IPR000719">
    <property type="entry name" value="Prot_kinase_dom"/>
</dbReference>
<evidence type="ECO:0000256" key="2">
    <source>
        <dbReference type="ARBA" id="ARBA00022527"/>
    </source>
</evidence>
<dbReference type="SUPFAM" id="SSF56112">
    <property type="entry name" value="Protein kinase-like (PK-like)"/>
    <property type="match status" value="1"/>
</dbReference>
<keyword evidence="9" id="KW-0132">Cell division</keyword>
<keyword evidence="6" id="KW-0067">ATP-binding</keyword>
<dbReference type="EMBL" id="JAPUFD010000001">
    <property type="protein sequence ID" value="MDI1485133.1"/>
    <property type="molecule type" value="Genomic_DNA"/>
</dbReference>
<evidence type="ECO:0000256" key="5">
    <source>
        <dbReference type="ARBA" id="ARBA00022777"/>
    </source>
</evidence>
<dbReference type="PANTHER" id="PTHR44167:SF23">
    <property type="entry name" value="CDC7 KINASE, ISOFORM A-RELATED"/>
    <property type="match status" value="1"/>
</dbReference>
<keyword evidence="9" id="KW-0131">Cell cycle</keyword>
<dbReference type="GO" id="GO:0004674">
    <property type="term" value="F:protein serine/threonine kinase activity"/>
    <property type="evidence" value="ECO:0007669"/>
    <property type="project" value="UniProtKB-KW"/>
</dbReference>
<feature type="domain" description="Protein kinase" evidence="8">
    <location>
        <begin position="1"/>
        <end position="231"/>
    </location>
</feature>
<keyword evidence="5" id="KW-0418">Kinase</keyword>
<evidence type="ECO:0000256" key="3">
    <source>
        <dbReference type="ARBA" id="ARBA00022679"/>
    </source>
</evidence>
<evidence type="ECO:0000259" key="8">
    <source>
        <dbReference type="PROSITE" id="PS50011"/>
    </source>
</evidence>
<evidence type="ECO:0000313" key="9">
    <source>
        <dbReference type="EMBL" id="MDI1485133.1"/>
    </source>
</evidence>
<accession>A0AA43TQZ8</accession>
<dbReference type="Pfam" id="PF00069">
    <property type="entry name" value="Pkinase"/>
    <property type="match status" value="1"/>
</dbReference>
<dbReference type="InterPro" id="IPR011009">
    <property type="entry name" value="Kinase-like_dom_sf"/>
</dbReference>
<evidence type="ECO:0000256" key="7">
    <source>
        <dbReference type="SAM" id="MobiDB-lite"/>
    </source>
</evidence>
<feature type="region of interest" description="Disordered" evidence="7">
    <location>
        <begin position="65"/>
        <end position="91"/>
    </location>
</feature>
<keyword evidence="2" id="KW-0723">Serine/threonine-protein kinase</keyword>
<reference evidence="9" key="1">
    <citation type="journal article" date="2023" name="Genome Biol. Evol.">
        <title>First Whole Genome Sequence and Flow Cytometry Genome Size Data for the Lichen-Forming Fungus Ramalina farinacea (Ascomycota).</title>
        <authorList>
            <person name="Llewellyn T."/>
            <person name="Mian S."/>
            <person name="Hill R."/>
            <person name="Leitch I.J."/>
            <person name="Gaya E."/>
        </authorList>
    </citation>
    <scope>NUCLEOTIDE SEQUENCE</scope>
    <source>
        <strain evidence="9">LIQ254RAFAR</strain>
    </source>
</reference>
<dbReference type="GO" id="GO:0005634">
    <property type="term" value="C:nucleus"/>
    <property type="evidence" value="ECO:0007669"/>
    <property type="project" value="TreeGrafter"/>
</dbReference>